<evidence type="ECO:0000313" key="1">
    <source>
        <dbReference type="Proteomes" id="UP000095287"/>
    </source>
</evidence>
<keyword evidence="1" id="KW-1185">Reference proteome</keyword>
<organism evidence="1 2">
    <name type="scientific">Steinernema glaseri</name>
    <dbReference type="NCBI Taxonomy" id="37863"/>
    <lineage>
        <taxon>Eukaryota</taxon>
        <taxon>Metazoa</taxon>
        <taxon>Ecdysozoa</taxon>
        <taxon>Nematoda</taxon>
        <taxon>Chromadorea</taxon>
        <taxon>Rhabditida</taxon>
        <taxon>Tylenchina</taxon>
        <taxon>Panagrolaimomorpha</taxon>
        <taxon>Strongyloidoidea</taxon>
        <taxon>Steinernematidae</taxon>
        <taxon>Steinernema</taxon>
    </lineage>
</organism>
<dbReference type="AlphaFoldDB" id="A0A1I7ZLT3"/>
<evidence type="ECO:0000313" key="2">
    <source>
        <dbReference type="WBParaSite" id="L893_g27726.t1"/>
    </source>
</evidence>
<proteinExistence type="predicted"/>
<sequence length="182" mass="20329">MVFWGLSLWDVLTNNALNPLIAGGARVGAVRESDAEAGEERLARGVHHREPLHLEAHHPVHPVGHPLDPLHRPERARVAVDLLEQPGAPVVPLLPLALQHDARAAELLPAPLLPPQRRPPPLLTRIFLNKQSYRRAYRPIKKLDRLQPGTLRGYRTDLRVPGHKKSHKCGLKENLTMLLVQG</sequence>
<protein>
    <submittedName>
        <fullName evidence="2">G_PROTEIN_RECEP_F1_2 domain-containing protein</fullName>
    </submittedName>
</protein>
<dbReference type="Proteomes" id="UP000095287">
    <property type="component" value="Unplaced"/>
</dbReference>
<dbReference type="WBParaSite" id="L893_g27726.t1">
    <property type="protein sequence ID" value="L893_g27726.t1"/>
    <property type="gene ID" value="L893_g27726"/>
</dbReference>
<name>A0A1I7ZLT3_9BILA</name>
<reference evidence="2" key="1">
    <citation type="submission" date="2016-11" db="UniProtKB">
        <authorList>
            <consortium name="WormBaseParasite"/>
        </authorList>
    </citation>
    <scope>IDENTIFICATION</scope>
</reference>
<accession>A0A1I7ZLT3</accession>